<keyword evidence="3" id="KW-1185">Reference proteome</keyword>
<protein>
    <submittedName>
        <fullName evidence="2">Uncharacterized protein</fullName>
    </submittedName>
</protein>
<sequence>MWGGRGARLRVEGDKIEGGKRARLRVEGEMKPPFERVDTGDAVGSCSKGGSERKSRTFLFGHILTSSPACRGGGFLGLAA</sequence>
<proteinExistence type="predicted"/>
<comment type="caution">
    <text evidence="2">The sequence shown here is derived from an EMBL/GenBank/DDBJ whole genome shotgun (WGS) entry which is preliminary data.</text>
</comment>
<dbReference type="Proteomes" id="UP000029074">
    <property type="component" value="Unassembled WGS sequence"/>
</dbReference>
<reference evidence="2 3" key="1">
    <citation type="submission" date="2014-03" db="EMBL/GenBank/DDBJ databases">
        <title>Genomics of Bifidobacteria.</title>
        <authorList>
            <person name="Ventura M."/>
            <person name="Milani C."/>
            <person name="Lugli G.A."/>
        </authorList>
    </citation>
    <scope>NUCLEOTIDE SEQUENCE [LARGE SCALE GENOMIC DNA]</scope>
    <source>
        <strain evidence="2 3">LMG 11596</strain>
    </source>
</reference>
<dbReference type="EMBL" id="JGYW01000007">
    <property type="protein sequence ID" value="KFI58316.1"/>
    <property type="molecule type" value="Genomic_DNA"/>
</dbReference>
<evidence type="ECO:0000256" key="1">
    <source>
        <dbReference type="SAM" id="MobiDB-lite"/>
    </source>
</evidence>
<feature type="compositionally biased region" description="Basic and acidic residues" evidence="1">
    <location>
        <begin position="27"/>
        <end position="39"/>
    </location>
</feature>
<feature type="region of interest" description="Disordered" evidence="1">
    <location>
        <begin position="27"/>
        <end position="52"/>
    </location>
</feature>
<evidence type="ECO:0000313" key="2">
    <source>
        <dbReference type="EMBL" id="KFI58316.1"/>
    </source>
</evidence>
<dbReference type="AlphaFoldDB" id="A0A087AHR6"/>
<evidence type="ECO:0000313" key="3">
    <source>
        <dbReference type="Proteomes" id="UP000029074"/>
    </source>
</evidence>
<organism evidence="2 3">
    <name type="scientific">Bifidobacterium gallicum DSM 20093 = LMG 11596</name>
    <dbReference type="NCBI Taxonomy" id="561180"/>
    <lineage>
        <taxon>Bacteria</taxon>
        <taxon>Bacillati</taxon>
        <taxon>Actinomycetota</taxon>
        <taxon>Actinomycetes</taxon>
        <taxon>Bifidobacteriales</taxon>
        <taxon>Bifidobacteriaceae</taxon>
        <taxon>Bifidobacterium</taxon>
    </lineage>
</organism>
<accession>A0A087AHR6</accession>
<name>A0A087AHR6_9BIFI</name>
<gene>
    <name evidence="2" type="ORF">BGLCM_1263</name>
</gene>